<name>A0ABU9V6Q8_9ENTR</name>
<dbReference type="Proteomes" id="UP001411173">
    <property type="component" value="Unassembled WGS sequence"/>
</dbReference>
<keyword evidence="1" id="KW-0449">Lipoprotein</keyword>
<dbReference type="EMBL" id="JBCIVJ010000008">
    <property type="protein sequence ID" value="MEN0579733.1"/>
    <property type="molecule type" value="Genomic_DNA"/>
</dbReference>
<accession>A0ABU9V6Q8</accession>
<dbReference type="NCBIfam" id="NF045617">
    <property type="entry name" value="mostly_LP"/>
    <property type="match status" value="1"/>
</dbReference>
<dbReference type="InterPro" id="IPR054657">
    <property type="entry name" value="T6SS_periplasmic_put"/>
</dbReference>
<comment type="caution">
    <text evidence="1">The sequence shown here is derived from an EMBL/GenBank/DDBJ whole genome shotgun (WGS) entry which is preliminary data.</text>
</comment>
<organism evidence="1 2">
    <name type="scientific">Phytobacter palmae</name>
    <dbReference type="NCBI Taxonomy" id="1855371"/>
    <lineage>
        <taxon>Bacteria</taxon>
        <taxon>Pseudomonadati</taxon>
        <taxon>Pseudomonadota</taxon>
        <taxon>Gammaproteobacteria</taxon>
        <taxon>Enterobacterales</taxon>
        <taxon>Enterobacteriaceae</taxon>
        <taxon>Phytobacter</taxon>
    </lineage>
</organism>
<evidence type="ECO:0000313" key="2">
    <source>
        <dbReference type="Proteomes" id="UP001411173"/>
    </source>
</evidence>
<reference evidence="1 2" key="1">
    <citation type="submission" date="2024-02" db="EMBL/GenBank/DDBJ databases">
        <title>Whole genome of MDR Enterobacteriaceae from southern Thailand.</title>
        <authorList>
            <person name="Surachat K."/>
        </authorList>
    </citation>
    <scope>NUCLEOTIDE SEQUENCE [LARGE SCALE GENOMIC DNA]</scope>
    <source>
        <strain evidence="1 2">PSU_29</strain>
    </source>
</reference>
<proteinExistence type="predicted"/>
<sequence length="119" mass="13358">MIKYFFVLPIVILLTGCPGKGREGAETGERQSIYIDNGRVCFTVNKKDILSRYVLSTNGSNYKELLVGDGVRLSYPDSCFSVSLEKGIIYGVSYTLNEKNYYYTFILDNDGNVLDLKGE</sequence>
<gene>
    <name evidence="1" type="ORF">AAIG39_12025</name>
</gene>
<keyword evidence="2" id="KW-1185">Reference proteome</keyword>
<dbReference type="RefSeq" id="WP_343193941.1">
    <property type="nucleotide sequence ID" value="NZ_JBCIVJ010000008.1"/>
</dbReference>
<evidence type="ECO:0000313" key="1">
    <source>
        <dbReference type="EMBL" id="MEN0579733.1"/>
    </source>
</evidence>
<dbReference type="PROSITE" id="PS51257">
    <property type="entry name" value="PROKAR_LIPOPROTEIN"/>
    <property type="match status" value="1"/>
</dbReference>
<protein>
    <submittedName>
        <fullName evidence="1">T6SS immunity periplasmic lipoprotein</fullName>
    </submittedName>
</protein>